<feature type="region of interest" description="Disordered" evidence="1">
    <location>
        <begin position="1"/>
        <end position="24"/>
    </location>
</feature>
<name>A0A815ZDE3_ADIRI</name>
<dbReference type="SUPFAM" id="SSF54403">
    <property type="entry name" value="Cystatin/monellin"/>
    <property type="match status" value="1"/>
</dbReference>
<dbReference type="Gene3D" id="3.10.450.10">
    <property type="match status" value="1"/>
</dbReference>
<proteinExistence type="predicted"/>
<dbReference type="AlphaFoldDB" id="A0A815ZDE3"/>
<feature type="compositionally biased region" description="Basic and acidic residues" evidence="1">
    <location>
        <begin position="8"/>
        <end position="17"/>
    </location>
</feature>
<dbReference type="EMBL" id="CAJNOR010006022">
    <property type="protein sequence ID" value="CAF1583085.1"/>
    <property type="molecule type" value="Genomic_DNA"/>
</dbReference>
<gene>
    <name evidence="2" type="ORF">XAT740_LOCUS45728</name>
</gene>
<dbReference type="PROSITE" id="PS00287">
    <property type="entry name" value="CYSTATIN"/>
    <property type="match status" value="1"/>
</dbReference>
<sequence>MSSQAGHETTKATEEAPKPAPPVICGGIASVRPVNEEDLKVWDMYKDHSEKKLQEQFHVPKTYQLKPTQVSTQVVAGQNYFFKVQLPDKKYATVRVYHVPWQKDTHGKVEQVAVSEKLLDCPTEKFDHF</sequence>
<evidence type="ECO:0008006" key="4">
    <source>
        <dbReference type="Google" id="ProtNLM"/>
    </source>
</evidence>
<dbReference type="InterPro" id="IPR018073">
    <property type="entry name" value="Prot_inh_cystat_CS"/>
</dbReference>
<dbReference type="InterPro" id="IPR046350">
    <property type="entry name" value="Cystatin_sf"/>
</dbReference>
<dbReference type="Proteomes" id="UP000663828">
    <property type="component" value="Unassembled WGS sequence"/>
</dbReference>
<accession>A0A815ZDE3</accession>
<comment type="caution">
    <text evidence="2">The sequence shown here is derived from an EMBL/GenBank/DDBJ whole genome shotgun (WGS) entry which is preliminary data.</text>
</comment>
<evidence type="ECO:0000256" key="1">
    <source>
        <dbReference type="SAM" id="MobiDB-lite"/>
    </source>
</evidence>
<protein>
    <recommendedName>
        <fullName evidence="4">Cystatin domain-containing protein</fullName>
    </recommendedName>
</protein>
<keyword evidence="3" id="KW-1185">Reference proteome</keyword>
<reference evidence="2" key="1">
    <citation type="submission" date="2021-02" db="EMBL/GenBank/DDBJ databases">
        <authorList>
            <person name="Nowell W R."/>
        </authorList>
    </citation>
    <scope>NUCLEOTIDE SEQUENCE</scope>
</reference>
<evidence type="ECO:0000313" key="2">
    <source>
        <dbReference type="EMBL" id="CAF1583085.1"/>
    </source>
</evidence>
<organism evidence="2 3">
    <name type="scientific">Adineta ricciae</name>
    <name type="common">Rotifer</name>
    <dbReference type="NCBI Taxonomy" id="249248"/>
    <lineage>
        <taxon>Eukaryota</taxon>
        <taxon>Metazoa</taxon>
        <taxon>Spiralia</taxon>
        <taxon>Gnathifera</taxon>
        <taxon>Rotifera</taxon>
        <taxon>Eurotatoria</taxon>
        <taxon>Bdelloidea</taxon>
        <taxon>Adinetida</taxon>
        <taxon>Adinetidae</taxon>
        <taxon>Adineta</taxon>
    </lineage>
</organism>
<evidence type="ECO:0000313" key="3">
    <source>
        <dbReference type="Proteomes" id="UP000663828"/>
    </source>
</evidence>